<name>A0A8H3FBR1_9LECA</name>
<accession>A0A8H3FBR1</accession>
<evidence type="ECO:0000256" key="6">
    <source>
        <dbReference type="ARBA" id="ARBA00023132"/>
    </source>
</evidence>
<dbReference type="InterPro" id="IPR044840">
    <property type="entry name" value="Nup188"/>
</dbReference>
<reference evidence="11" key="1">
    <citation type="submission" date="2021-03" db="EMBL/GenBank/DDBJ databases">
        <authorList>
            <person name="Tagirdzhanova G."/>
        </authorList>
    </citation>
    <scope>NUCLEOTIDE SEQUENCE</scope>
</reference>
<proteinExistence type="predicted"/>
<keyword evidence="2" id="KW-0813">Transport</keyword>
<dbReference type="GO" id="GO:0006405">
    <property type="term" value="P:RNA export from nucleus"/>
    <property type="evidence" value="ECO:0007669"/>
    <property type="project" value="TreeGrafter"/>
</dbReference>
<feature type="domain" description="Nuclear pore protein Nup188 C-terminal" evidence="9">
    <location>
        <begin position="1451"/>
        <end position="1808"/>
    </location>
</feature>
<evidence type="ECO:0000256" key="7">
    <source>
        <dbReference type="ARBA" id="ARBA00023242"/>
    </source>
</evidence>
<dbReference type="GO" id="GO:0017056">
    <property type="term" value="F:structural constituent of nuclear pore"/>
    <property type="evidence" value="ECO:0007669"/>
    <property type="project" value="InterPro"/>
</dbReference>
<keyword evidence="12" id="KW-1185">Reference proteome</keyword>
<evidence type="ECO:0000256" key="8">
    <source>
        <dbReference type="SAM" id="MobiDB-lite"/>
    </source>
</evidence>
<dbReference type="Pfam" id="PF21093">
    <property type="entry name" value="Nup188_N-subdom_III"/>
    <property type="match status" value="1"/>
</dbReference>
<dbReference type="GO" id="GO:0044611">
    <property type="term" value="C:nuclear pore inner ring"/>
    <property type="evidence" value="ECO:0007669"/>
    <property type="project" value="TreeGrafter"/>
</dbReference>
<dbReference type="GO" id="GO:0006606">
    <property type="term" value="P:protein import into nucleus"/>
    <property type="evidence" value="ECO:0007669"/>
    <property type="project" value="TreeGrafter"/>
</dbReference>
<feature type="region of interest" description="Disordered" evidence="8">
    <location>
        <begin position="418"/>
        <end position="453"/>
    </location>
</feature>
<dbReference type="InterPro" id="IPR041634">
    <property type="entry name" value="Nup188_C"/>
</dbReference>
<organism evidence="11 12">
    <name type="scientific">Gomphillus americanus</name>
    <dbReference type="NCBI Taxonomy" id="1940652"/>
    <lineage>
        <taxon>Eukaryota</taxon>
        <taxon>Fungi</taxon>
        <taxon>Dikarya</taxon>
        <taxon>Ascomycota</taxon>
        <taxon>Pezizomycotina</taxon>
        <taxon>Lecanoromycetes</taxon>
        <taxon>OSLEUM clade</taxon>
        <taxon>Ostropomycetidae</taxon>
        <taxon>Ostropales</taxon>
        <taxon>Graphidaceae</taxon>
        <taxon>Gomphilloideae</taxon>
        <taxon>Gomphillus</taxon>
    </lineage>
</organism>
<gene>
    <name evidence="11" type="ORF">GOMPHAMPRED_002532</name>
</gene>
<dbReference type="Proteomes" id="UP000664169">
    <property type="component" value="Unassembled WGS sequence"/>
</dbReference>
<dbReference type="PANTHER" id="PTHR31431:SF1">
    <property type="entry name" value="NUCLEOPORIN NUP188"/>
    <property type="match status" value="1"/>
</dbReference>
<evidence type="ECO:0000259" key="9">
    <source>
        <dbReference type="Pfam" id="PF18378"/>
    </source>
</evidence>
<keyword evidence="6" id="KW-0906">Nuclear pore complex</keyword>
<evidence type="ECO:0000256" key="4">
    <source>
        <dbReference type="ARBA" id="ARBA00022927"/>
    </source>
</evidence>
<keyword evidence="7" id="KW-0539">Nucleus</keyword>
<protein>
    <submittedName>
        <fullName evidence="11">Uncharacterized protein</fullName>
    </submittedName>
</protein>
<evidence type="ECO:0000256" key="3">
    <source>
        <dbReference type="ARBA" id="ARBA00022816"/>
    </source>
</evidence>
<dbReference type="Gene3D" id="1.25.10.70">
    <property type="match status" value="1"/>
</dbReference>
<evidence type="ECO:0000256" key="2">
    <source>
        <dbReference type="ARBA" id="ARBA00022448"/>
    </source>
</evidence>
<evidence type="ECO:0000256" key="5">
    <source>
        <dbReference type="ARBA" id="ARBA00023010"/>
    </source>
</evidence>
<dbReference type="Pfam" id="PF18378">
    <property type="entry name" value="Nup188_C"/>
    <property type="match status" value="1"/>
</dbReference>
<keyword evidence="5" id="KW-0811">Translocation</keyword>
<keyword evidence="4" id="KW-0653">Protein transport</keyword>
<comment type="subcellular location">
    <subcellularLocation>
        <location evidence="1">Nucleus</location>
        <location evidence="1">Nuclear pore complex</location>
    </subcellularLocation>
</comment>
<comment type="caution">
    <text evidence="11">The sequence shown here is derived from an EMBL/GenBank/DDBJ whole genome shotgun (WGS) entry which is preliminary data.</text>
</comment>
<keyword evidence="3" id="KW-0509">mRNA transport</keyword>
<sequence length="1814" mass="200882">MTSSTGSSYFPPLATCLDGDSKLLSWETIAQELEINASSSLEPSFAKQIQDPAAIQALTDCFAPAKPSSKSKSELETLTSAINVTPTPNSRYSVKEIKEDVLWLSEAVQIDELQSLRLTLLEWQSRPARQALVTIRRPEVEDFDAVRLRRQRLLEMYFRENQWLFRCVEQIITSGQLASFGGREKVLQNDARASTARAIRESWGLDRREDLTGDPKWLTSTTVYLQKQVDSIQSRSDIMSQQSMQEYADEYLHTLCTETAVLRVVHGLQIILLVQRSLPRPSPPAYVLGWFSWMDTNMFHRSFLSNIPPPFIQYQMPITELLILCSLAFIDISASYEILGDLASSPSASRGVEPRIYLQSISCIEQLNRIFLVNIEANNEIVASVGIAWFSLLNVIQIHSSRSIEHRENRQIQKAIDSYGDGQHSDGDSPEAASSRRHESSSQRRQSFGSDSSGQATLFEEIDELVRSHPAGEDTIKHFGSHAAVDMAGFSVIATIARTSLSRIDSDAFPGLATCITEILLQFVETAIDMGSLNYSPFVLEMISAILAGEDGYWRFRARGETNSYPLHVTGRVLGDDPLLRNIMTPARGRFPLEGVPFIRLCRTLLPFQDESPDGNDLISDILSNIGTFTSLITEPQIAYDLIGEGDHLQLRLLNSIDAIAMVFPQLLQCFPASDHDASDSLTIPAGITGLPLRDEKPIIALWEYQYSGIRFCGLALQLLLHWRTRARKGETTDEYSALYALNTEIITLLATWLIKIAASNGREASLDKPGALLAAISDDLDRNQDVVAIICDLLEGELYQINPDPEAARLIFRCLQFLVALAKVMPGRVWSFLGRSGLLGLHGQENRLMAIIAATEMSTGQYDILLSAVQLLDVLVENAALASGSRHSSSTVLKRFRASDSYINGSGIQSATVKKIIQQFVRIIIDVFEVSSNWNFQKQEHKLSLTLGTLAILHKLISYTFNYDDESSPETRLSADIASATSYVVDSFLSESANDTLLQPFFQELTYLAALTPTSLSSRISILRQSVAVSSINLFAQLIRLNRLLGHTTSKLAMKVHETMPVLVNLFVLYGELRLSIIRLLEAAICDSNRTAQPTPILGALSETAAKAYIQCLSTLGLSAPSPALPAATWSLFSAALAHNQQWFTVYLLLGKTPKETLKSKASTTSQSIISLALKKLRGINDLGQEESVKLLEFVSRSASLWPSVIQELRSHKECKDSCLKYLGTLQQPAADSKDVTVKGLMRFQIATYIVNILALLAYHSNQKGDITTLRHITPNIKFLVEWGASTPSYNASLHHSLQKNFENLFPGSSLQHFKRTGFSEPVLGENFYYDTLLADKVFDSMPAWRGKGGKGFAYEFTRANMNLSLVEAQVNLFHGWKFLAMELSEGLSSDSAFQTMMISVIKNCLNATIDTNKPEPIFKKLRLSQADLAFSLLQKLVEVAPRPEGIKSILDIAWTTTQLHTGDLGLSLTGEYADYTRILLRILYLAVCAHEGSTVDNAPTENPFIGTILNILEIVVAQGFRSLAAQLHEDLILVKPQDFALVIAILRASLKIPGVQNHSERLLAHFVDDRTIQRASTLISWSDQIATNGDPMYGELGITFLLELSAVQVLAEAIVVSGIYSQISGTVLFSHFRRNGGLGPFENPPRMYNIWASGYLPLTLNIIGAIGSPVAVEIATIFEQFAPQLKRASAQLDPKLKSSTNGRVTLSMMSETHSLALLSLALSRFRIAGSTAGILPMELCQLQWDASTVREDLESLLGRRQYLRDCVTPTNEREEVWLQQRPLKGDEGSQNQLEAKIVAEIKAALALMGSIE</sequence>
<dbReference type="EMBL" id="CAJPDQ010000018">
    <property type="protein sequence ID" value="CAF9922362.1"/>
    <property type="molecule type" value="Genomic_DNA"/>
</dbReference>
<dbReference type="InterPro" id="IPR048883">
    <property type="entry name" value="Nup188_N-subdom_III"/>
</dbReference>
<evidence type="ECO:0000313" key="12">
    <source>
        <dbReference type="Proteomes" id="UP000664169"/>
    </source>
</evidence>
<evidence type="ECO:0000313" key="11">
    <source>
        <dbReference type="EMBL" id="CAF9922362.1"/>
    </source>
</evidence>
<feature type="domain" description="Nucleoporin Nup188 N-terminal subdomain III" evidence="10">
    <location>
        <begin position="702"/>
        <end position="1152"/>
    </location>
</feature>
<dbReference type="OrthoDB" id="102511at2759"/>
<dbReference type="PANTHER" id="PTHR31431">
    <property type="entry name" value="NUCLEOPORIN NUP188 HOMOLOG"/>
    <property type="match status" value="1"/>
</dbReference>
<evidence type="ECO:0000259" key="10">
    <source>
        <dbReference type="Pfam" id="PF21093"/>
    </source>
</evidence>
<evidence type="ECO:0000256" key="1">
    <source>
        <dbReference type="ARBA" id="ARBA00004567"/>
    </source>
</evidence>
<dbReference type="GO" id="GO:0051028">
    <property type="term" value="P:mRNA transport"/>
    <property type="evidence" value="ECO:0007669"/>
    <property type="project" value="UniProtKB-KW"/>
</dbReference>